<evidence type="ECO:0000256" key="1">
    <source>
        <dbReference type="ARBA" id="ARBA00023157"/>
    </source>
</evidence>
<keyword evidence="6" id="KW-1185">Reference proteome</keyword>
<dbReference type="PANTHER" id="PTHR24276">
    <property type="entry name" value="POLYSERASE-RELATED"/>
    <property type="match status" value="1"/>
</dbReference>
<dbReference type="InterPro" id="IPR043504">
    <property type="entry name" value="Peptidase_S1_PA_chymotrypsin"/>
</dbReference>
<dbReference type="InterPro" id="IPR009003">
    <property type="entry name" value="Peptidase_S1_PA"/>
</dbReference>
<name>A0A139AIZ1_GONPJ</name>
<dbReference type="OrthoDB" id="6380398at2759"/>
<dbReference type="Pfam" id="PF00089">
    <property type="entry name" value="Trypsin"/>
    <property type="match status" value="1"/>
</dbReference>
<keyword evidence="3" id="KW-0732">Signal</keyword>
<dbReference type="PROSITE" id="PS50240">
    <property type="entry name" value="TRYPSIN_DOM"/>
    <property type="match status" value="1"/>
</dbReference>
<keyword evidence="2" id="KW-0720">Serine protease</keyword>
<accession>A0A139AIZ1</accession>
<organism evidence="5 6">
    <name type="scientific">Gonapodya prolifera (strain JEL478)</name>
    <name type="common">Monoblepharis prolifera</name>
    <dbReference type="NCBI Taxonomy" id="1344416"/>
    <lineage>
        <taxon>Eukaryota</taxon>
        <taxon>Fungi</taxon>
        <taxon>Fungi incertae sedis</taxon>
        <taxon>Chytridiomycota</taxon>
        <taxon>Chytridiomycota incertae sedis</taxon>
        <taxon>Monoblepharidomycetes</taxon>
        <taxon>Monoblepharidales</taxon>
        <taxon>Gonapodyaceae</taxon>
        <taxon>Gonapodya</taxon>
    </lineage>
</organism>
<dbReference type="SUPFAM" id="SSF50494">
    <property type="entry name" value="Trypsin-like serine proteases"/>
    <property type="match status" value="1"/>
</dbReference>
<keyword evidence="1" id="KW-1015">Disulfide bond</keyword>
<dbReference type="GO" id="GO:0004252">
    <property type="term" value="F:serine-type endopeptidase activity"/>
    <property type="evidence" value="ECO:0007669"/>
    <property type="project" value="InterPro"/>
</dbReference>
<dbReference type="EMBL" id="KQ965751">
    <property type="protein sequence ID" value="KXS16698.1"/>
    <property type="molecule type" value="Genomic_DNA"/>
</dbReference>
<evidence type="ECO:0000256" key="3">
    <source>
        <dbReference type="SAM" id="SignalP"/>
    </source>
</evidence>
<dbReference type="PANTHER" id="PTHR24276:SF98">
    <property type="entry name" value="FI18310P1-RELATED"/>
    <property type="match status" value="1"/>
</dbReference>
<dbReference type="InterPro" id="IPR050430">
    <property type="entry name" value="Peptidase_S1"/>
</dbReference>
<feature type="signal peptide" evidence="3">
    <location>
        <begin position="1"/>
        <end position="21"/>
    </location>
</feature>
<evidence type="ECO:0000313" key="6">
    <source>
        <dbReference type="Proteomes" id="UP000070544"/>
    </source>
</evidence>
<dbReference type="PROSITE" id="PS00135">
    <property type="entry name" value="TRYPSIN_SER"/>
    <property type="match status" value="1"/>
</dbReference>
<sequence length="395" mass="40968">MPRACLVAIVLLAMCAWPVLAGTANCTVGPVARNCPTGYNATNALNDTAEASGNSAVNATSFIVGGGDANVAFYPYVALLLQGQSSCTGSLVQVSPVPIILTAAHCSEQFNGYAQAAVGLGTRLADCGAQDTCVLFTVDQIFKPNPNAGQNLQLAYDIALWVLRVPPLLGSMMQLTPATLNANQNAPPVGARSLALGWGLINPYGSQNPYTGPVPAQSLQLVSLNVIDNTKCLYSLSLPPETWSRIGCVYGDPSYVPGAATTVCQGDSGGPHLTGNSELWGVTSLGNVACGTGPTVIMRVSSFRSWITSTVANINNGRAPIQGIRQHGLVWSTVPTTSVAPSRSTSTVRTASTTPAAINNFPTQAARPNFGVNAAKWSMVLVSGTLLFVMIIVTV</sequence>
<evidence type="ECO:0000313" key="5">
    <source>
        <dbReference type="EMBL" id="KXS16698.1"/>
    </source>
</evidence>
<keyword evidence="2" id="KW-0378">Hydrolase</keyword>
<feature type="domain" description="Peptidase S1" evidence="4">
    <location>
        <begin position="63"/>
        <end position="312"/>
    </location>
</feature>
<reference evidence="5 6" key="1">
    <citation type="journal article" date="2015" name="Genome Biol. Evol.">
        <title>Phylogenomic analyses indicate that early fungi evolved digesting cell walls of algal ancestors of land plants.</title>
        <authorList>
            <person name="Chang Y."/>
            <person name="Wang S."/>
            <person name="Sekimoto S."/>
            <person name="Aerts A.L."/>
            <person name="Choi C."/>
            <person name="Clum A."/>
            <person name="LaButti K.M."/>
            <person name="Lindquist E.A."/>
            <person name="Yee Ngan C."/>
            <person name="Ohm R.A."/>
            <person name="Salamov A.A."/>
            <person name="Grigoriev I.V."/>
            <person name="Spatafora J.W."/>
            <person name="Berbee M.L."/>
        </authorList>
    </citation>
    <scope>NUCLEOTIDE SEQUENCE [LARGE SCALE GENOMIC DNA]</scope>
    <source>
        <strain evidence="5 6">JEL478</strain>
    </source>
</reference>
<evidence type="ECO:0000259" key="4">
    <source>
        <dbReference type="PROSITE" id="PS50240"/>
    </source>
</evidence>
<dbReference type="SMART" id="SM00020">
    <property type="entry name" value="Tryp_SPc"/>
    <property type="match status" value="1"/>
</dbReference>
<dbReference type="Gene3D" id="2.40.10.10">
    <property type="entry name" value="Trypsin-like serine proteases"/>
    <property type="match status" value="1"/>
</dbReference>
<dbReference type="InterPro" id="IPR018114">
    <property type="entry name" value="TRYPSIN_HIS"/>
</dbReference>
<evidence type="ECO:0000256" key="2">
    <source>
        <dbReference type="RuleBase" id="RU363034"/>
    </source>
</evidence>
<keyword evidence="2 5" id="KW-0645">Protease</keyword>
<gene>
    <name evidence="5" type="ORF">M427DRAFT_31096</name>
</gene>
<dbReference type="Proteomes" id="UP000070544">
    <property type="component" value="Unassembled WGS sequence"/>
</dbReference>
<dbReference type="PROSITE" id="PS00134">
    <property type="entry name" value="TRYPSIN_HIS"/>
    <property type="match status" value="1"/>
</dbReference>
<dbReference type="InterPro" id="IPR001254">
    <property type="entry name" value="Trypsin_dom"/>
</dbReference>
<protein>
    <submittedName>
        <fullName evidence="5">Trypsin-like serine protease</fullName>
    </submittedName>
</protein>
<dbReference type="InterPro" id="IPR033116">
    <property type="entry name" value="TRYPSIN_SER"/>
</dbReference>
<proteinExistence type="predicted"/>
<dbReference type="STRING" id="1344416.A0A139AIZ1"/>
<feature type="chain" id="PRO_5007296207" evidence="3">
    <location>
        <begin position="22"/>
        <end position="395"/>
    </location>
</feature>
<dbReference type="GO" id="GO:0006508">
    <property type="term" value="P:proteolysis"/>
    <property type="evidence" value="ECO:0007669"/>
    <property type="project" value="UniProtKB-KW"/>
</dbReference>
<dbReference type="AlphaFoldDB" id="A0A139AIZ1"/>